<proteinExistence type="predicted"/>
<dbReference type="AlphaFoldDB" id="A0A914UJA0"/>
<feature type="domain" description="C-type lectin" evidence="2">
    <location>
        <begin position="10"/>
        <end position="68"/>
    </location>
</feature>
<dbReference type="Gene3D" id="3.10.100.10">
    <property type="entry name" value="Mannose-Binding Protein A, subunit A"/>
    <property type="match status" value="1"/>
</dbReference>
<dbReference type="InterPro" id="IPR016187">
    <property type="entry name" value="CTDL_fold"/>
</dbReference>
<reference evidence="4" key="1">
    <citation type="submission" date="2022-11" db="UniProtKB">
        <authorList>
            <consortium name="WormBaseParasite"/>
        </authorList>
    </citation>
    <scope>IDENTIFICATION</scope>
</reference>
<accession>A0A914UJA0</accession>
<evidence type="ECO:0000313" key="4">
    <source>
        <dbReference type="WBParaSite" id="PSAMB.scaffold10566size3988.g33406.t1"/>
    </source>
</evidence>
<sequence>MDSLRTGVNQWIDDTPNDYYNWAPGEPSNDTVDAPCTIMYGLFPKVRSTLGAKWAKRSCHQLNGVMCELNMQDTTTNTSPAPGSTPGNSSVAPRAQV</sequence>
<dbReference type="Pfam" id="PF00059">
    <property type="entry name" value="Lectin_C"/>
    <property type="match status" value="1"/>
</dbReference>
<protein>
    <submittedName>
        <fullName evidence="4">C-type lectin domain-containing protein</fullName>
    </submittedName>
</protein>
<feature type="region of interest" description="Disordered" evidence="1">
    <location>
        <begin position="72"/>
        <end position="97"/>
    </location>
</feature>
<feature type="compositionally biased region" description="Polar residues" evidence="1">
    <location>
        <begin position="72"/>
        <end position="91"/>
    </location>
</feature>
<dbReference type="PROSITE" id="PS50041">
    <property type="entry name" value="C_TYPE_LECTIN_2"/>
    <property type="match status" value="1"/>
</dbReference>
<dbReference type="SUPFAM" id="SSF56436">
    <property type="entry name" value="C-type lectin-like"/>
    <property type="match status" value="1"/>
</dbReference>
<evidence type="ECO:0000256" key="1">
    <source>
        <dbReference type="SAM" id="MobiDB-lite"/>
    </source>
</evidence>
<organism evidence="3 4">
    <name type="scientific">Plectus sambesii</name>
    <dbReference type="NCBI Taxonomy" id="2011161"/>
    <lineage>
        <taxon>Eukaryota</taxon>
        <taxon>Metazoa</taxon>
        <taxon>Ecdysozoa</taxon>
        <taxon>Nematoda</taxon>
        <taxon>Chromadorea</taxon>
        <taxon>Plectida</taxon>
        <taxon>Plectina</taxon>
        <taxon>Plectoidea</taxon>
        <taxon>Plectidae</taxon>
        <taxon>Plectus</taxon>
    </lineage>
</organism>
<evidence type="ECO:0000313" key="3">
    <source>
        <dbReference type="Proteomes" id="UP000887566"/>
    </source>
</evidence>
<name>A0A914UJA0_9BILA</name>
<dbReference type="Proteomes" id="UP000887566">
    <property type="component" value="Unplaced"/>
</dbReference>
<evidence type="ECO:0000259" key="2">
    <source>
        <dbReference type="PROSITE" id="PS50041"/>
    </source>
</evidence>
<dbReference type="WBParaSite" id="PSAMB.scaffold10566size3988.g33406.t1">
    <property type="protein sequence ID" value="PSAMB.scaffold10566size3988.g33406.t1"/>
    <property type="gene ID" value="PSAMB.scaffold10566size3988.g33406"/>
</dbReference>
<dbReference type="InterPro" id="IPR001304">
    <property type="entry name" value="C-type_lectin-like"/>
</dbReference>
<dbReference type="InterPro" id="IPR016186">
    <property type="entry name" value="C-type_lectin-like/link_sf"/>
</dbReference>
<keyword evidence="3" id="KW-1185">Reference proteome</keyword>